<comment type="catalytic activity">
    <reaction evidence="1">
        <text>ATP + protein L-histidine = ADP + protein N-phospho-L-histidine.</text>
        <dbReference type="EC" id="2.7.13.3"/>
    </reaction>
</comment>
<keyword evidence="10" id="KW-0067">ATP-binding</keyword>
<dbReference type="SMART" id="SM00388">
    <property type="entry name" value="HisKA"/>
    <property type="match status" value="1"/>
</dbReference>
<evidence type="ECO:0000256" key="8">
    <source>
        <dbReference type="ARBA" id="ARBA00022741"/>
    </source>
</evidence>
<organism evidence="17 18">
    <name type="scientific">Paroceanicella profunda</name>
    <dbReference type="NCBI Taxonomy" id="2579971"/>
    <lineage>
        <taxon>Bacteria</taxon>
        <taxon>Pseudomonadati</taxon>
        <taxon>Pseudomonadota</taxon>
        <taxon>Alphaproteobacteria</taxon>
        <taxon>Rhodobacterales</taxon>
        <taxon>Paracoccaceae</taxon>
        <taxon>Paroceanicella</taxon>
    </lineage>
</organism>
<keyword evidence="9 17" id="KW-0418">Kinase</keyword>
<dbReference type="SUPFAM" id="SSF55874">
    <property type="entry name" value="ATPase domain of HSP90 chaperone/DNA topoisomerase II/histidine kinase"/>
    <property type="match status" value="1"/>
</dbReference>
<dbReference type="FunFam" id="1.10.287.130:FF:000107">
    <property type="entry name" value="Sensor histidine kinase YycG"/>
    <property type="match status" value="1"/>
</dbReference>
<keyword evidence="11 14" id="KW-1133">Transmembrane helix</keyword>
<dbReference type="CDD" id="cd00082">
    <property type="entry name" value="HisKA"/>
    <property type="match status" value="1"/>
</dbReference>
<gene>
    <name evidence="17" type="ORF">FDP22_14530</name>
</gene>
<sequence>MRNILTISLVVLGPALAIATVFALGAFAGPVAPLPLRFVILVDLLYVLVIAALVAYRIARMIADRRKKSAGSRLHMRLMLVFSVVAMAPTILVAFFATASINFGLETWFSDRVRTVLGTSLAAAQAYENEHRENLKGDLQLLASYLEHAKERNPLLAPGDLRELLARGQAQIQRELPEAYVIDGMGDIVVRGSDSYLFDFDKPSEESIDVAIGGDIAIIEDWPNSEFRALIQLAGFADRFLYVTRVVDGGILTLLDETKDTVNFYQQLEKERGQLLLEFALIYLGFALIVILAAMWLSLWFADRLASPVGRLAGAAQRVGAGDFDVRVVEEKGDDEIAMLSRIFNRMTEQVKGQRDALVAANLETERRRRLFAAVLSGVTAGVIGLDRDGTVEVMNGAAREMIDARQDAGQPLCDSAPTFGDLFNRMRAEGRSVIQDQVHASVANRNRDFLVRISSRAVDGETEGYVITFDDITDLVSAQRMAAWGDVARRIAHEIKNPLTPIQLSAERLKRKFGPQIDTERDNFNHYADVIIRQTGDLRRIVDEFSKFARMPAPQARREDFVSLVRDAVLLQKSGRPDIAFSISLPEAPLYAVLDPTLIGQALTNLIKNAGEAIDTRKEKNPDAPKGQISVRLAEEAGTAVLSIEDNGIGLPAHQRARLFEPYVTTREKGTGLGLSIVRKIVEEHSGRLELSDAAADETGHVGALARIRIPVEPVPRETRAGTAA</sequence>
<dbReference type="Pfam" id="PF19312">
    <property type="entry name" value="NtrY_N"/>
    <property type="match status" value="1"/>
</dbReference>
<feature type="domain" description="Histidine kinase" evidence="15">
    <location>
        <begin position="491"/>
        <end position="715"/>
    </location>
</feature>
<evidence type="ECO:0000256" key="13">
    <source>
        <dbReference type="ARBA" id="ARBA00023136"/>
    </source>
</evidence>
<evidence type="ECO:0000256" key="14">
    <source>
        <dbReference type="SAM" id="Phobius"/>
    </source>
</evidence>
<dbReference type="PANTHER" id="PTHR43065:SF10">
    <property type="entry name" value="PEROXIDE STRESS-ACTIVATED HISTIDINE KINASE MAK3"/>
    <property type="match status" value="1"/>
</dbReference>
<dbReference type="Pfam" id="PF00672">
    <property type="entry name" value="HAMP"/>
    <property type="match status" value="1"/>
</dbReference>
<evidence type="ECO:0000256" key="5">
    <source>
        <dbReference type="ARBA" id="ARBA00022553"/>
    </source>
</evidence>
<dbReference type="EMBL" id="CP040818">
    <property type="protein sequence ID" value="QDL93738.1"/>
    <property type="molecule type" value="Genomic_DNA"/>
</dbReference>
<protein>
    <recommendedName>
        <fullName evidence="3">histidine kinase</fullName>
        <ecNumber evidence="3">2.7.13.3</ecNumber>
    </recommendedName>
</protein>
<evidence type="ECO:0000256" key="4">
    <source>
        <dbReference type="ARBA" id="ARBA00022475"/>
    </source>
</evidence>
<dbReference type="Gene3D" id="3.30.565.10">
    <property type="entry name" value="Histidine kinase-like ATPase, C-terminal domain"/>
    <property type="match status" value="1"/>
</dbReference>
<dbReference type="InterPro" id="IPR036890">
    <property type="entry name" value="HATPase_C_sf"/>
</dbReference>
<feature type="transmembrane region" description="Helical" evidence="14">
    <location>
        <begin position="38"/>
        <end position="59"/>
    </location>
</feature>
<dbReference type="GO" id="GO:0000155">
    <property type="term" value="F:phosphorelay sensor kinase activity"/>
    <property type="evidence" value="ECO:0007669"/>
    <property type="project" value="InterPro"/>
</dbReference>
<keyword evidence="8" id="KW-0547">Nucleotide-binding</keyword>
<dbReference type="PRINTS" id="PR00344">
    <property type="entry name" value="BCTRLSENSOR"/>
</dbReference>
<dbReference type="GO" id="GO:0005524">
    <property type="term" value="F:ATP binding"/>
    <property type="evidence" value="ECO:0007669"/>
    <property type="project" value="UniProtKB-KW"/>
</dbReference>
<dbReference type="Pfam" id="PF02518">
    <property type="entry name" value="HATPase_c"/>
    <property type="match status" value="1"/>
</dbReference>
<evidence type="ECO:0000313" key="17">
    <source>
        <dbReference type="EMBL" id="QDL93738.1"/>
    </source>
</evidence>
<keyword evidence="6" id="KW-0808">Transferase</keyword>
<keyword evidence="12" id="KW-0902">Two-component regulatory system</keyword>
<dbReference type="SUPFAM" id="SSF158472">
    <property type="entry name" value="HAMP domain-like"/>
    <property type="match status" value="1"/>
</dbReference>
<dbReference type="PIRSF" id="PIRSF037532">
    <property type="entry name" value="STHK_NtrY"/>
    <property type="match status" value="1"/>
</dbReference>
<evidence type="ECO:0000259" key="16">
    <source>
        <dbReference type="PROSITE" id="PS50885"/>
    </source>
</evidence>
<feature type="domain" description="HAMP" evidence="16">
    <location>
        <begin position="303"/>
        <end position="356"/>
    </location>
</feature>
<reference evidence="17 18" key="1">
    <citation type="submission" date="2019-06" db="EMBL/GenBank/DDBJ databases">
        <title>Genome sequence of Rhodobacteraceae bacterium D4M1.</title>
        <authorList>
            <person name="Cao J."/>
        </authorList>
    </citation>
    <scope>NUCLEOTIDE SEQUENCE [LARGE SCALE GENOMIC DNA]</scope>
    <source>
        <strain evidence="17 18">D4M1</strain>
    </source>
</reference>
<dbReference type="OrthoDB" id="9776727at2"/>
<dbReference type="EC" id="2.7.13.3" evidence="3"/>
<evidence type="ECO:0000256" key="1">
    <source>
        <dbReference type="ARBA" id="ARBA00000085"/>
    </source>
</evidence>
<dbReference type="InterPro" id="IPR035965">
    <property type="entry name" value="PAS-like_dom_sf"/>
</dbReference>
<dbReference type="InterPro" id="IPR036097">
    <property type="entry name" value="HisK_dim/P_sf"/>
</dbReference>
<proteinExistence type="predicted"/>
<dbReference type="GO" id="GO:0005886">
    <property type="term" value="C:plasma membrane"/>
    <property type="evidence" value="ECO:0007669"/>
    <property type="project" value="UniProtKB-SubCell"/>
</dbReference>
<dbReference type="InterPro" id="IPR004358">
    <property type="entry name" value="Sig_transdc_His_kin-like_C"/>
</dbReference>
<dbReference type="AlphaFoldDB" id="A0A5B8FJ18"/>
<dbReference type="Gene3D" id="1.10.287.130">
    <property type="match status" value="1"/>
</dbReference>
<evidence type="ECO:0000256" key="6">
    <source>
        <dbReference type="ARBA" id="ARBA00022679"/>
    </source>
</evidence>
<dbReference type="InterPro" id="IPR045671">
    <property type="entry name" value="NtrY-like_N"/>
</dbReference>
<dbReference type="Pfam" id="PF00512">
    <property type="entry name" value="HisKA"/>
    <property type="match status" value="1"/>
</dbReference>
<evidence type="ECO:0000256" key="12">
    <source>
        <dbReference type="ARBA" id="ARBA00023012"/>
    </source>
</evidence>
<evidence type="ECO:0000256" key="11">
    <source>
        <dbReference type="ARBA" id="ARBA00022989"/>
    </source>
</evidence>
<evidence type="ECO:0000256" key="10">
    <source>
        <dbReference type="ARBA" id="ARBA00022840"/>
    </source>
</evidence>
<dbReference type="SUPFAM" id="SSF47384">
    <property type="entry name" value="Homodimeric domain of signal transducing histidine kinase"/>
    <property type="match status" value="1"/>
</dbReference>
<keyword evidence="18" id="KW-1185">Reference proteome</keyword>
<dbReference type="SUPFAM" id="SSF55785">
    <property type="entry name" value="PYP-like sensor domain (PAS domain)"/>
    <property type="match status" value="1"/>
</dbReference>
<keyword evidence="13 14" id="KW-0472">Membrane</keyword>
<dbReference type="InterPro" id="IPR003660">
    <property type="entry name" value="HAMP_dom"/>
</dbReference>
<keyword evidence="5" id="KW-0597">Phosphoprotein</keyword>
<dbReference type="InterPro" id="IPR017232">
    <property type="entry name" value="NtrY"/>
</dbReference>
<dbReference type="KEGG" id="ppru:FDP22_14530"/>
<evidence type="ECO:0000256" key="3">
    <source>
        <dbReference type="ARBA" id="ARBA00012438"/>
    </source>
</evidence>
<dbReference type="SMART" id="SM00304">
    <property type="entry name" value="HAMP"/>
    <property type="match status" value="1"/>
</dbReference>
<evidence type="ECO:0000259" key="15">
    <source>
        <dbReference type="PROSITE" id="PS50109"/>
    </source>
</evidence>
<feature type="transmembrane region" description="Helical" evidence="14">
    <location>
        <begin position="280"/>
        <end position="302"/>
    </location>
</feature>
<evidence type="ECO:0000256" key="2">
    <source>
        <dbReference type="ARBA" id="ARBA00004651"/>
    </source>
</evidence>
<keyword evidence="7 14" id="KW-0812">Transmembrane</keyword>
<dbReference type="PROSITE" id="PS50109">
    <property type="entry name" value="HIS_KIN"/>
    <property type="match status" value="1"/>
</dbReference>
<dbReference type="PROSITE" id="PS50885">
    <property type="entry name" value="HAMP"/>
    <property type="match status" value="1"/>
</dbReference>
<dbReference type="Proteomes" id="UP000305888">
    <property type="component" value="Chromosome"/>
</dbReference>
<evidence type="ECO:0000313" key="18">
    <source>
        <dbReference type="Proteomes" id="UP000305888"/>
    </source>
</evidence>
<keyword evidence="4" id="KW-1003">Cell membrane</keyword>
<dbReference type="SMART" id="SM00387">
    <property type="entry name" value="HATPase_c"/>
    <property type="match status" value="1"/>
</dbReference>
<evidence type="ECO:0000256" key="7">
    <source>
        <dbReference type="ARBA" id="ARBA00022692"/>
    </source>
</evidence>
<name>A0A5B8FJ18_9RHOB</name>
<feature type="transmembrane region" description="Helical" evidence="14">
    <location>
        <begin position="80"/>
        <end position="105"/>
    </location>
</feature>
<dbReference type="Gene3D" id="3.30.450.20">
    <property type="entry name" value="PAS domain"/>
    <property type="match status" value="1"/>
</dbReference>
<dbReference type="InterPro" id="IPR005467">
    <property type="entry name" value="His_kinase_dom"/>
</dbReference>
<dbReference type="InterPro" id="IPR003661">
    <property type="entry name" value="HisK_dim/P_dom"/>
</dbReference>
<dbReference type="InterPro" id="IPR003594">
    <property type="entry name" value="HATPase_dom"/>
</dbReference>
<dbReference type="CDD" id="cd06225">
    <property type="entry name" value="HAMP"/>
    <property type="match status" value="1"/>
</dbReference>
<dbReference type="Gene3D" id="6.10.340.10">
    <property type="match status" value="1"/>
</dbReference>
<dbReference type="RefSeq" id="WP_138578296.1">
    <property type="nucleotide sequence ID" value="NZ_CP040818.1"/>
</dbReference>
<evidence type="ECO:0000256" key="9">
    <source>
        <dbReference type="ARBA" id="ARBA00022777"/>
    </source>
</evidence>
<accession>A0A5B8FJ18</accession>
<dbReference type="PANTHER" id="PTHR43065">
    <property type="entry name" value="SENSOR HISTIDINE KINASE"/>
    <property type="match status" value="1"/>
</dbReference>
<comment type="subcellular location">
    <subcellularLocation>
        <location evidence="2">Cell membrane</location>
        <topology evidence="2">Multi-pass membrane protein</topology>
    </subcellularLocation>
</comment>